<dbReference type="SUPFAM" id="SSF51726">
    <property type="entry name" value="UROD/MetE-like"/>
    <property type="match status" value="1"/>
</dbReference>
<dbReference type="InterPro" id="IPR038071">
    <property type="entry name" value="UROD/MetE-like_sf"/>
</dbReference>
<dbReference type="PANTHER" id="PTHR47099:SF1">
    <property type="entry name" value="METHYLCOBAMIDE:COM METHYLTRANSFERASE MTBA"/>
    <property type="match status" value="1"/>
</dbReference>
<dbReference type="EMBL" id="LAZR01000003">
    <property type="protein sequence ID" value="KKO11114.1"/>
    <property type="molecule type" value="Genomic_DNA"/>
</dbReference>
<proteinExistence type="predicted"/>
<evidence type="ECO:0000259" key="1">
    <source>
        <dbReference type="Pfam" id="PF01208"/>
    </source>
</evidence>
<accession>A0A0F9Z1Y9</accession>
<dbReference type="AlphaFoldDB" id="A0A0F9Z1Y9"/>
<feature type="domain" description="Uroporphyrinogen decarboxylase (URO-D)" evidence="1">
    <location>
        <begin position="117"/>
        <end position="357"/>
    </location>
</feature>
<name>A0A0F9Z1Y9_9ZZZZ</name>
<dbReference type="InterPro" id="IPR052024">
    <property type="entry name" value="Methanogen_methyltrans"/>
</dbReference>
<sequence length="363" mass="40762">MAVYEGLAKPIELDPQGVLDTIARKATPTRAYHFELGHDLEIIDAICERFDLAKDIDPTGDWAESYKRLAVSRFLGMEVFGVGCGVGGFEFKWDVTEDTAALSHRGERGYLNEHVGPISTWDQFDKFPWPDPHGPSATDGLEYWSEHLPDDMIICACGVGHFCEFLTWLMGYETLCLSLYDNRDLVRAISDKLFEYFRVTLERALQFERVRLVEPSDDMGFKTGTLISPDDMREFVLPGHRMAIEAAHAAGRLAVMHSCGNLREIIPDLIEFGLDAKHSFEDTIEDVRQVKHTYGRHMALIGGIDVNFLCRADEAAIRERVRDTLDICQPGGGYCLGTGNTVANYIPVDNYLAMVDEGRLWAG</sequence>
<comment type="caution">
    <text evidence="2">The sequence shown here is derived from an EMBL/GenBank/DDBJ whole genome shotgun (WGS) entry which is preliminary data.</text>
</comment>
<reference evidence="2" key="1">
    <citation type="journal article" date="2015" name="Nature">
        <title>Complex archaea that bridge the gap between prokaryotes and eukaryotes.</title>
        <authorList>
            <person name="Spang A."/>
            <person name="Saw J.H."/>
            <person name="Jorgensen S.L."/>
            <person name="Zaremba-Niedzwiedzka K."/>
            <person name="Martijn J."/>
            <person name="Lind A.E."/>
            <person name="van Eijk R."/>
            <person name="Schleper C."/>
            <person name="Guy L."/>
            <person name="Ettema T.J."/>
        </authorList>
    </citation>
    <scope>NUCLEOTIDE SEQUENCE</scope>
</reference>
<dbReference type="GO" id="GO:0004853">
    <property type="term" value="F:uroporphyrinogen decarboxylase activity"/>
    <property type="evidence" value="ECO:0007669"/>
    <property type="project" value="InterPro"/>
</dbReference>
<protein>
    <recommendedName>
        <fullName evidence="1">Uroporphyrinogen decarboxylase (URO-D) domain-containing protein</fullName>
    </recommendedName>
</protein>
<evidence type="ECO:0000313" key="2">
    <source>
        <dbReference type="EMBL" id="KKO11114.1"/>
    </source>
</evidence>
<dbReference type="Gene3D" id="3.20.20.210">
    <property type="match status" value="1"/>
</dbReference>
<organism evidence="2">
    <name type="scientific">marine sediment metagenome</name>
    <dbReference type="NCBI Taxonomy" id="412755"/>
    <lineage>
        <taxon>unclassified sequences</taxon>
        <taxon>metagenomes</taxon>
        <taxon>ecological metagenomes</taxon>
    </lineage>
</organism>
<dbReference type="GO" id="GO:0006779">
    <property type="term" value="P:porphyrin-containing compound biosynthetic process"/>
    <property type="evidence" value="ECO:0007669"/>
    <property type="project" value="InterPro"/>
</dbReference>
<dbReference type="InterPro" id="IPR000257">
    <property type="entry name" value="Uroporphyrinogen_deCOase"/>
</dbReference>
<dbReference type="Pfam" id="PF01208">
    <property type="entry name" value="URO-D"/>
    <property type="match status" value="1"/>
</dbReference>
<dbReference type="PANTHER" id="PTHR47099">
    <property type="entry name" value="METHYLCOBAMIDE:COM METHYLTRANSFERASE MTBA"/>
    <property type="match status" value="1"/>
</dbReference>
<gene>
    <name evidence="2" type="ORF">LCGC14_0015900</name>
</gene>